<dbReference type="EMBL" id="KE346360">
    <property type="protein sequence ID" value="KJE88968.1"/>
    <property type="molecule type" value="Genomic_DNA"/>
</dbReference>
<feature type="transmembrane region" description="Helical" evidence="11">
    <location>
        <begin position="458"/>
        <end position="481"/>
    </location>
</feature>
<feature type="transmembrane region" description="Helical" evidence="11">
    <location>
        <begin position="1202"/>
        <end position="1226"/>
    </location>
</feature>
<feature type="compositionally biased region" description="Polar residues" evidence="10">
    <location>
        <begin position="512"/>
        <end position="536"/>
    </location>
</feature>
<gene>
    <name evidence="13" type="ORF">CAOG_000533</name>
</gene>
<dbReference type="SUPFAM" id="SSF52540">
    <property type="entry name" value="P-loop containing nucleoside triphosphate hydrolases"/>
    <property type="match status" value="2"/>
</dbReference>
<protein>
    <submittedName>
        <fullName evidence="13">ATP-binding cassette sub-family A member 1</fullName>
    </submittedName>
</protein>
<dbReference type="Pfam" id="PF23321">
    <property type="entry name" value="R1_ABCA1"/>
    <property type="match status" value="1"/>
</dbReference>
<keyword evidence="5" id="KW-0677">Repeat</keyword>
<dbReference type="Proteomes" id="UP000008743">
    <property type="component" value="Unassembled WGS sequence"/>
</dbReference>
<evidence type="ECO:0000256" key="3">
    <source>
        <dbReference type="ARBA" id="ARBA00022448"/>
    </source>
</evidence>
<dbReference type="eggNOG" id="KOG0059">
    <property type="taxonomic scope" value="Eukaryota"/>
</dbReference>
<dbReference type="STRING" id="595528.A0A0D2WIP3"/>
<dbReference type="InterPro" id="IPR003439">
    <property type="entry name" value="ABC_transporter-like_ATP-bd"/>
</dbReference>
<dbReference type="GO" id="GO:0005319">
    <property type="term" value="F:lipid transporter activity"/>
    <property type="evidence" value="ECO:0007669"/>
    <property type="project" value="TreeGrafter"/>
</dbReference>
<dbReference type="Pfam" id="PF00005">
    <property type="entry name" value="ABC_tran"/>
    <property type="match status" value="2"/>
</dbReference>
<evidence type="ECO:0000313" key="13">
    <source>
        <dbReference type="EMBL" id="KJE88968.1"/>
    </source>
</evidence>
<evidence type="ECO:0000256" key="8">
    <source>
        <dbReference type="ARBA" id="ARBA00022989"/>
    </source>
</evidence>
<feature type="transmembrane region" description="Helical" evidence="11">
    <location>
        <begin position="955"/>
        <end position="973"/>
    </location>
</feature>
<keyword evidence="4 11" id="KW-0812">Transmembrane</keyword>
<feature type="transmembrane region" description="Helical" evidence="11">
    <location>
        <begin position="1367"/>
        <end position="1384"/>
    </location>
</feature>
<feature type="region of interest" description="Disordered" evidence="10">
    <location>
        <begin position="885"/>
        <end position="908"/>
    </location>
</feature>
<feature type="transmembrane region" description="Helical" evidence="11">
    <location>
        <begin position="279"/>
        <end position="300"/>
    </location>
</feature>
<dbReference type="InterPro" id="IPR003593">
    <property type="entry name" value="AAA+_ATPase"/>
</dbReference>
<dbReference type="PANTHER" id="PTHR19229:SF36">
    <property type="entry name" value="ATP-BINDING CASSETTE SUB-FAMILY A MEMBER 2"/>
    <property type="match status" value="1"/>
</dbReference>
<dbReference type="Pfam" id="PF12698">
    <property type="entry name" value="ABC2_membrane_3"/>
    <property type="match status" value="2"/>
</dbReference>
<dbReference type="GO" id="GO:0140359">
    <property type="term" value="F:ABC-type transporter activity"/>
    <property type="evidence" value="ECO:0007669"/>
    <property type="project" value="InterPro"/>
</dbReference>
<feature type="transmembrane region" description="Helical" evidence="11">
    <location>
        <begin position="321"/>
        <end position="343"/>
    </location>
</feature>
<dbReference type="PROSITE" id="PS00211">
    <property type="entry name" value="ABC_TRANSPORTER_1"/>
    <property type="match status" value="1"/>
</dbReference>
<dbReference type="PhylomeDB" id="A0A0D2WIP3"/>
<comment type="subcellular location">
    <subcellularLocation>
        <location evidence="1">Membrane</location>
        <topology evidence="1">Multi-pass membrane protein</topology>
    </subcellularLocation>
</comment>
<feature type="transmembrane region" description="Helical" evidence="11">
    <location>
        <begin position="1238"/>
        <end position="1263"/>
    </location>
</feature>
<keyword evidence="9 11" id="KW-0472">Membrane</keyword>
<reference evidence="14" key="1">
    <citation type="submission" date="2011-02" db="EMBL/GenBank/DDBJ databases">
        <title>The Genome Sequence of Capsaspora owczarzaki ATCC 30864.</title>
        <authorList>
            <person name="Russ C."/>
            <person name="Cuomo C."/>
            <person name="Burger G."/>
            <person name="Gray M.W."/>
            <person name="Holland P.W.H."/>
            <person name="King N."/>
            <person name="Lang F.B.F."/>
            <person name="Roger A.J."/>
            <person name="Ruiz-Trillo I."/>
            <person name="Young S.K."/>
            <person name="Zeng Q."/>
            <person name="Gargeya S."/>
            <person name="Alvarado L."/>
            <person name="Berlin A."/>
            <person name="Chapman S.B."/>
            <person name="Chen Z."/>
            <person name="Freedman E."/>
            <person name="Gellesch M."/>
            <person name="Goldberg J."/>
            <person name="Griggs A."/>
            <person name="Gujja S."/>
            <person name="Heilman E."/>
            <person name="Heiman D."/>
            <person name="Howarth C."/>
            <person name="Mehta T."/>
            <person name="Neiman D."/>
            <person name="Pearson M."/>
            <person name="Roberts A."/>
            <person name="Saif S."/>
            <person name="Shea T."/>
            <person name="Shenoy N."/>
            <person name="Sisk P."/>
            <person name="Stolte C."/>
            <person name="Sykes S."/>
            <person name="White J."/>
            <person name="Yandava C."/>
            <person name="Haas B."/>
            <person name="Nusbaum C."/>
            <person name="Birren B."/>
        </authorList>
    </citation>
    <scope>NUCLEOTIDE SEQUENCE</scope>
    <source>
        <strain evidence="14">ATCC 30864</strain>
    </source>
</reference>
<feature type="domain" description="ABC transporter" evidence="12">
    <location>
        <begin position="557"/>
        <end position="787"/>
    </location>
</feature>
<dbReference type="GO" id="GO:0016887">
    <property type="term" value="F:ATP hydrolysis activity"/>
    <property type="evidence" value="ECO:0007669"/>
    <property type="project" value="InterPro"/>
</dbReference>
<feature type="region of interest" description="Disordered" evidence="10">
    <location>
        <begin position="512"/>
        <end position="548"/>
    </location>
</feature>
<dbReference type="InterPro" id="IPR026082">
    <property type="entry name" value="ABCA"/>
</dbReference>
<dbReference type="InterPro" id="IPR056264">
    <property type="entry name" value="R2_ABCA1-4-like"/>
</dbReference>
<sequence>MTTSVAKQLKLVLWKNYVLQKRRKVGTIVELLLPVVFFAILVVIRQVISQSEEPAEIFGSIPTHLTPIQIIDDLPNNSGARAQLLKTCGSNFNYYLSNFYEANAFVGYTPIGGDVDRVMQVLGNATGFTFHGYANVNDMISDTVNGPNADNFVVGLVFHGLGAGHTLLNDVSYDIRFPPAAADNDKNTWYTKNQKPQFADVGPRTDNAYLCSGFYFLQSFVDRAVMHILTNVSADIVFPAANFTSSGPSVVPPVLSYIQQFPYPQYNDDPFQFAVAGTLPLFMILSWMFPCQSIVRQIVFEKERRLREAMKMMGLRNWVNWLGWFIKSLIYLTISVVIVTIVVKTGDILPNSDAFLLFVFFWLFCIATISFSFLISVFFQRAKIAAAFGTIIYFFAYVPYFFIDPRYDDLSAGVKTGACVLSSTCVGIGATIMASLESQGVGATWSNLHTPATVDDNITLGTVMGMFFFDAILYLVLAWYIEGIYPGEYGIPQRWYFPFQRSYWFGSARSSNNVPMSTSARTPLRGSSDQLDQSDSIPADADPKNFEAEPSGLKAGIRIDNLTKTYADKKTAVRNLSLNMYEGQITALLGHNGAGKTTTMSIITGMIPATSGTAYVDGYDITTSSNRARDSLGLCPQHDILFDSMTVHEHLDFYASLKGVDKSQLEREITEMISDLGFTDKTNYQSQALSGGMKRKLSVAIALIGGSRVVILDEPTAGMDPYARRATWDLLLRHKARRTILLTTHYMDEADIMGDRIAIMAEGQLRCLGSSLFLKSRYGIGYHMTLVKEPRCNVNSITALVKSHVASAVLATDVGAELAYVLPTRETPNFANLFAELENRKVELGIGSFGVSITTLEEVFLKVGEGFDTTIDEVKEQEKAKASKDKTLAAGGGYGSGNSEWRGSGSNSDRDLLIPVNDNGPSRNEYATGFALKRQQFKALLRKRMLISYREKKQVIMQLILPMYFVLIALVSVRSFPPNTSDPSLTLLASDLGSGTVSRYASDQSLTGRPTGHYFGSYLHTVAGTQVVNASNSLPSGTSDIASYFFHQTPTAKDVSYFYAHNYGMLLDYEEDASNIADIGFPLAGTAQYSTVLYNNNAYHTGAMFLNIMSNALLNTIAQTLADAAGTVAPAMSIRTTNYPMPMNAQEAALQAQDSAASLSLGFNVLFGLSFLASSFILFLVQERASKAKHLQFISGVDAVSYWLSTYLWDLTNYLVPVSAIMIVIVGFKVDGYSGENLALALLLLLLYGWAILPFTYLFSFLFKLPMNAYSFTVFAYSITGIGSLIATFILDQQSLGLVDVNEKLKWVFLLLPNYCLGRGFLDIYQNYMLLTSCGISPIVAEKCHEAGFNWVDSMSDWADPGLARKFIFMFVEGLVLFVLVILIELRVFVPSRLVAGAGVSTENEDADVAAERRRVVSGEAERKGDTVVIKNLTKLFKTQGAAAKKNPTLVAVNELCVGIPAGECFGLLGVNGAGKTTTFCMLTGDTSVSSGNAMMDGFSILNQQEEVRRRIGYCPQFDALIDLMTGRELLALYARLRGVPESAVLPLVDSLIDRMNLTKHAKKNCGTYSGGNKRKLSTALALIGDPPIVFLDEMSAGIDVAGRRFLWDFISSIMRNGRSIILTSHSMEECEALCTRLAIMVNGEFKCIGSPQHLKNRFGSGYTMTVKLQRDLSAGAREPDTFPVKQFVHETFPGAVLKEEHQGALHYEIATPEQSGSSAVKSLSWAFIFSKMEEAKRMYPIEDYGVSQTSLEQVFIEFAKRQRTEDDE</sequence>
<comment type="similarity">
    <text evidence="2">Belongs to the ABC transporter superfamily. ABCA family.</text>
</comment>
<evidence type="ECO:0000256" key="5">
    <source>
        <dbReference type="ARBA" id="ARBA00022737"/>
    </source>
</evidence>
<evidence type="ECO:0000256" key="6">
    <source>
        <dbReference type="ARBA" id="ARBA00022741"/>
    </source>
</evidence>
<feature type="transmembrane region" description="Helical" evidence="11">
    <location>
        <begin position="1270"/>
        <end position="1291"/>
    </location>
</feature>
<feature type="transmembrane region" description="Helical" evidence="11">
    <location>
        <begin position="355"/>
        <end position="377"/>
    </location>
</feature>
<dbReference type="PROSITE" id="PS50893">
    <property type="entry name" value="ABC_TRANSPORTER_2"/>
    <property type="match status" value="2"/>
</dbReference>
<dbReference type="GO" id="GO:0005524">
    <property type="term" value="F:ATP binding"/>
    <property type="evidence" value="ECO:0007669"/>
    <property type="project" value="UniProtKB-KW"/>
</dbReference>
<keyword evidence="3" id="KW-0813">Transport</keyword>
<evidence type="ECO:0000256" key="9">
    <source>
        <dbReference type="ARBA" id="ARBA00023136"/>
    </source>
</evidence>
<evidence type="ECO:0000256" key="11">
    <source>
        <dbReference type="SAM" id="Phobius"/>
    </source>
</evidence>
<keyword evidence="6" id="KW-0547">Nucleotide-binding</keyword>
<feature type="domain" description="ABC transporter" evidence="12">
    <location>
        <begin position="1428"/>
        <end position="1668"/>
    </location>
</feature>
<evidence type="ECO:0000256" key="7">
    <source>
        <dbReference type="ARBA" id="ARBA00022840"/>
    </source>
</evidence>
<evidence type="ECO:0000256" key="2">
    <source>
        <dbReference type="ARBA" id="ARBA00008869"/>
    </source>
</evidence>
<dbReference type="InterPro" id="IPR013525">
    <property type="entry name" value="ABC2_TM"/>
</dbReference>
<keyword evidence="14" id="KW-1185">Reference proteome</keyword>
<name>A0A0D2WIP3_CAPO3</name>
<dbReference type="PANTHER" id="PTHR19229">
    <property type="entry name" value="ATP-BINDING CASSETTE TRANSPORTER SUBFAMILY A ABCA"/>
    <property type="match status" value="1"/>
</dbReference>
<dbReference type="SMART" id="SM00382">
    <property type="entry name" value="AAA"/>
    <property type="match status" value="2"/>
</dbReference>
<feature type="compositionally biased region" description="Polar residues" evidence="10">
    <location>
        <begin position="897"/>
        <end position="907"/>
    </location>
</feature>
<dbReference type="InterPro" id="IPR017871">
    <property type="entry name" value="ABC_transporter-like_CS"/>
</dbReference>
<keyword evidence="8 11" id="KW-1133">Transmembrane helix</keyword>
<evidence type="ECO:0000256" key="10">
    <source>
        <dbReference type="SAM" id="MobiDB-lite"/>
    </source>
</evidence>
<evidence type="ECO:0000256" key="1">
    <source>
        <dbReference type="ARBA" id="ARBA00004141"/>
    </source>
</evidence>
<feature type="transmembrane region" description="Helical" evidence="11">
    <location>
        <begin position="384"/>
        <end position="403"/>
    </location>
</feature>
<dbReference type="RefSeq" id="XP_004365404.2">
    <property type="nucleotide sequence ID" value="XM_004365347.2"/>
</dbReference>
<organism evidence="13 14">
    <name type="scientific">Capsaspora owczarzaki (strain ATCC 30864)</name>
    <dbReference type="NCBI Taxonomy" id="595528"/>
    <lineage>
        <taxon>Eukaryota</taxon>
        <taxon>Filasterea</taxon>
        <taxon>Capsaspora</taxon>
    </lineage>
</organism>
<dbReference type="OrthoDB" id="6512918at2759"/>
<dbReference type="FunFam" id="3.40.50.300:FF:000298">
    <property type="entry name" value="ATP-binding cassette sub-family A member 12"/>
    <property type="match status" value="1"/>
</dbReference>
<proteinExistence type="inferred from homology"/>
<feature type="transmembrane region" description="Helical" evidence="11">
    <location>
        <begin position="25"/>
        <end position="44"/>
    </location>
</feature>
<evidence type="ECO:0000259" key="12">
    <source>
        <dbReference type="PROSITE" id="PS50893"/>
    </source>
</evidence>
<dbReference type="InParanoid" id="A0A0D2WIP3"/>
<feature type="transmembrane region" description="Helical" evidence="11">
    <location>
        <begin position="1161"/>
        <end position="1181"/>
    </location>
</feature>
<keyword evidence="7 13" id="KW-0067">ATP-binding</keyword>
<dbReference type="FunFam" id="3.40.50.300:FF:000327">
    <property type="entry name" value="ATP-binding cassette sub-family A member 3"/>
    <property type="match status" value="1"/>
</dbReference>
<dbReference type="CDD" id="cd03263">
    <property type="entry name" value="ABC_subfamily_A"/>
    <property type="match status" value="2"/>
</dbReference>
<evidence type="ECO:0000256" key="4">
    <source>
        <dbReference type="ARBA" id="ARBA00022692"/>
    </source>
</evidence>
<dbReference type="InterPro" id="IPR027417">
    <property type="entry name" value="P-loop_NTPase"/>
</dbReference>
<accession>A0A0D2WIP3</accession>
<dbReference type="GO" id="GO:0016020">
    <property type="term" value="C:membrane"/>
    <property type="evidence" value="ECO:0007669"/>
    <property type="project" value="UniProtKB-SubCell"/>
</dbReference>
<dbReference type="Gene3D" id="3.40.50.300">
    <property type="entry name" value="P-loop containing nucleotide triphosphate hydrolases"/>
    <property type="match status" value="2"/>
</dbReference>
<evidence type="ECO:0000313" key="14">
    <source>
        <dbReference type="Proteomes" id="UP000008743"/>
    </source>
</evidence>